<sequence>MKCCHFMLDITQLLSKVSFAAQLSSSTVADVMSASIASVIATLSKYQDKKTTPKLKDLGEANTFKGETLTGSGNIENTIMNVTQGLLSSLHGRFSDMTSGLLHALRISSFKFWPASKDEMQNFGNEELRVLVQHFKPTLQTANVILDEVEMEWDMLKSNIRAFRRTPLMVLLNGDLINLKEEFALSTPQLVTGFSITRCKIL</sequence>
<evidence type="ECO:0000313" key="2">
    <source>
        <dbReference type="Proteomes" id="UP000887568"/>
    </source>
</evidence>
<name>A0A914AGS7_PATMI</name>
<dbReference type="GeneID" id="119733898"/>
<keyword evidence="2" id="KW-1185">Reference proteome</keyword>
<dbReference type="OMA" id="EVEMEWD"/>
<evidence type="ECO:0000313" key="1">
    <source>
        <dbReference type="EnsemblMetazoa" id="XP_038063190.1"/>
    </source>
</evidence>
<dbReference type="AlphaFoldDB" id="A0A914AGS7"/>
<dbReference type="EnsemblMetazoa" id="XM_038207262.1">
    <property type="protein sequence ID" value="XP_038063190.1"/>
    <property type="gene ID" value="LOC119733898"/>
</dbReference>
<organism evidence="1 2">
    <name type="scientific">Patiria miniata</name>
    <name type="common">Bat star</name>
    <name type="synonym">Asterina miniata</name>
    <dbReference type="NCBI Taxonomy" id="46514"/>
    <lineage>
        <taxon>Eukaryota</taxon>
        <taxon>Metazoa</taxon>
        <taxon>Echinodermata</taxon>
        <taxon>Eleutherozoa</taxon>
        <taxon>Asterozoa</taxon>
        <taxon>Asteroidea</taxon>
        <taxon>Valvatacea</taxon>
        <taxon>Valvatida</taxon>
        <taxon>Asterinidae</taxon>
        <taxon>Patiria</taxon>
    </lineage>
</organism>
<protein>
    <submittedName>
        <fullName evidence="1">Uncharacterized protein</fullName>
    </submittedName>
</protein>
<dbReference type="RefSeq" id="XP_038063190.1">
    <property type="nucleotide sequence ID" value="XM_038207262.1"/>
</dbReference>
<dbReference type="OrthoDB" id="8930602at2759"/>
<proteinExistence type="predicted"/>
<reference evidence="1" key="1">
    <citation type="submission" date="2022-11" db="UniProtKB">
        <authorList>
            <consortium name="EnsemblMetazoa"/>
        </authorList>
    </citation>
    <scope>IDENTIFICATION</scope>
</reference>
<accession>A0A914AGS7</accession>
<dbReference type="Proteomes" id="UP000887568">
    <property type="component" value="Unplaced"/>
</dbReference>